<evidence type="ECO:0000256" key="2">
    <source>
        <dbReference type="ARBA" id="ARBA00022475"/>
    </source>
</evidence>
<dbReference type="STRING" id="686340.Metal_1707"/>
<feature type="transmembrane region" description="Helical" evidence="6">
    <location>
        <begin position="762"/>
        <end position="793"/>
    </location>
</feature>
<evidence type="ECO:0000256" key="5">
    <source>
        <dbReference type="ARBA" id="ARBA00023136"/>
    </source>
</evidence>
<dbReference type="InterPro" id="IPR003838">
    <property type="entry name" value="ABC3_permease_C"/>
</dbReference>
<reference evidence="9 10" key="1">
    <citation type="journal article" date="2013" name="Genome Announc.">
        <title>Genome Sequence of the Obligate Gammaproteobacterial Methanotroph Methylomicrobium album Strain BG8.</title>
        <authorList>
            <person name="Kits K.D."/>
            <person name="Kalyuzhnaya M.G."/>
            <person name="Klotz M.G."/>
            <person name="Jetten M.S."/>
            <person name="Op den Camp H.J."/>
            <person name="Vuilleumier S."/>
            <person name="Bringel F."/>
            <person name="Dispirito A.A."/>
            <person name="Murrell J.C."/>
            <person name="Bruce D."/>
            <person name="Cheng J.F."/>
            <person name="Copeland A."/>
            <person name="Goodwin L."/>
            <person name="Hauser L."/>
            <person name="Lajus A."/>
            <person name="Land M.L."/>
            <person name="Lapidus A."/>
            <person name="Lucas S."/>
            <person name="Medigue C."/>
            <person name="Pitluck S."/>
            <person name="Woyke T."/>
            <person name="Zeytun A."/>
            <person name="Stein L.Y."/>
        </authorList>
    </citation>
    <scope>NUCLEOTIDE SEQUENCE [LARGE SCALE GENOMIC DNA]</scope>
    <source>
        <strain evidence="9 10">BG8</strain>
    </source>
</reference>
<feature type="transmembrane region" description="Helical" evidence="6">
    <location>
        <begin position="264"/>
        <end position="286"/>
    </location>
</feature>
<proteinExistence type="predicted"/>
<sequence>MAGLLRRSSRNHLFRHPGQLVLALLGIALGVAVVIAVDLALDSAFRSFELAGEAVSGRATHVIGEDEGLDERLYTRLRVEQGIRNMAPLIRDDVALAQDSDDRYTLYGIDPLIEKDFRAAWQKQPAGGDSGRLLRKLLTEPNGVLIGERTARRLNAAAGDTFPIRTATGLHVLTIIGLIEAPDAVAEQLLDKVIVADIATVQELTGLYGRLSRIELMLPEGAEQGPVPERIRRALPASLRIAAVETLAQAAREMTEAFSVNLKALGLLSLLVGLFLIYNAMLFLVVQRRGLIGILRALGVTRREIFGLILQEALLLAVTGTLLGTLAGIGIGGFLLPSVSATLSSVYFATGSGTLLIAPEQIFKAAALGIGASLLAVLPPAFEATQVSPAAALTRSRLESGSKRLVRLGLGLGLLLIASGLTVIELSESSIRFSLAGIFLLMAGFALLTPAATLGMMKGIGRLVESRSIIGRLPVRLISAEISRTGIAMAALMIAVAATIGMDLMIASFRQTVSDWIRTSLQGDLYVTLTGNPAAPGKAAKNRELKAAIQALPGVDVTSSVLRTSLPAPTGPVPATVFDLTARSHAGFLLLQASDSAWERFELEPAILVTEAFAYHHRLKLGDTLTFLTPTGHVIYQVIGIYADYSGDRGHIAMSRRQYLRHWPDPGFTGIGVYARREADITGLEKSIRRTLSAGQTLRSARVIYEASMHVFEQTFTITETLRGLAAGIAMIGVFGALTALQLERARQIGILRAIGLTPGQLYRLIAAETGLMGLCAGLFALPVGGLVAYELIFVIYRRSFGWTMAFHFHPEILLYGLLLAFGAALLAGLWPARKMARINPAEALRTE</sequence>
<organism evidence="9 10">
    <name type="scientific">Methylomicrobium album BG8</name>
    <dbReference type="NCBI Taxonomy" id="686340"/>
    <lineage>
        <taxon>Bacteria</taxon>
        <taxon>Pseudomonadati</taxon>
        <taxon>Pseudomonadota</taxon>
        <taxon>Gammaproteobacteria</taxon>
        <taxon>Methylococcales</taxon>
        <taxon>Methylococcaceae</taxon>
        <taxon>Methylomicrobium</taxon>
    </lineage>
</organism>
<feature type="transmembrane region" description="Helical" evidence="6">
    <location>
        <begin position="486"/>
        <end position="509"/>
    </location>
</feature>
<dbReference type="eggNOG" id="COG0577">
    <property type="taxonomic scope" value="Bacteria"/>
</dbReference>
<dbReference type="AlphaFoldDB" id="H8GMS5"/>
<keyword evidence="5 6" id="KW-0472">Membrane</keyword>
<evidence type="ECO:0000313" key="9">
    <source>
        <dbReference type="EMBL" id="EIC29477.1"/>
    </source>
</evidence>
<accession>H8GMS5</accession>
<dbReference type="Proteomes" id="UP000005090">
    <property type="component" value="Chromosome"/>
</dbReference>
<gene>
    <name evidence="9" type="ORF">Metal_1707</name>
</gene>
<keyword evidence="2" id="KW-1003">Cell membrane</keyword>
<dbReference type="HOGENOM" id="CLU_012341_0_0_6"/>
<feature type="transmembrane region" description="Helical" evidence="6">
    <location>
        <begin position="436"/>
        <end position="457"/>
    </location>
</feature>
<evidence type="ECO:0000256" key="3">
    <source>
        <dbReference type="ARBA" id="ARBA00022692"/>
    </source>
</evidence>
<feature type="domain" description="MacB-like periplasmic core" evidence="8">
    <location>
        <begin position="21"/>
        <end position="233"/>
    </location>
</feature>
<feature type="transmembrane region" description="Helical" evidence="6">
    <location>
        <begin position="405"/>
        <end position="424"/>
    </location>
</feature>
<evidence type="ECO:0000256" key="6">
    <source>
        <dbReference type="SAM" id="Phobius"/>
    </source>
</evidence>
<dbReference type="PANTHER" id="PTHR30287:SF2">
    <property type="entry name" value="BLL1001 PROTEIN"/>
    <property type="match status" value="1"/>
</dbReference>
<dbReference type="RefSeq" id="WP_005371361.1">
    <property type="nucleotide sequence ID" value="NZ_CM001475.1"/>
</dbReference>
<evidence type="ECO:0000259" key="7">
    <source>
        <dbReference type="Pfam" id="PF02687"/>
    </source>
</evidence>
<feature type="domain" description="ABC3 transporter permease C-terminal" evidence="7">
    <location>
        <begin position="725"/>
        <end position="841"/>
    </location>
</feature>
<dbReference type="Pfam" id="PF12704">
    <property type="entry name" value="MacB_PCD"/>
    <property type="match status" value="2"/>
</dbReference>
<evidence type="ECO:0000256" key="4">
    <source>
        <dbReference type="ARBA" id="ARBA00022989"/>
    </source>
</evidence>
<dbReference type="Pfam" id="PF02687">
    <property type="entry name" value="FtsX"/>
    <property type="match status" value="2"/>
</dbReference>
<dbReference type="PANTHER" id="PTHR30287">
    <property type="entry name" value="MEMBRANE COMPONENT OF PREDICTED ABC SUPERFAMILY METABOLITE UPTAKE TRANSPORTER"/>
    <property type="match status" value="1"/>
</dbReference>
<feature type="transmembrane region" description="Helical" evidence="6">
    <location>
        <begin position="813"/>
        <end position="831"/>
    </location>
</feature>
<dbReference type="EMBL" id="CM001475">
    <property type="protein sequence ID" value="EIC29477.1"/>
    <property type="molecule type" value="Genomic_DNA"/>
</dbReference>
<keyword evidence="4 6" id="KW-1133">Transmembrane helix</keyword>
<keyword evidence="3 6" id="KW-0812">Transmembrane</keyword>
<name>H8GMS5_METAL</name>
<feature type="transmembrane region" description="Helical" evidence="6">
    <location>
        <begin position="313"/>
        <end position="336"/>
    </location>
</feature>
<evidence type="ECO:0000313" key="10">
    <source>
        <dbReference type="Proteomes" id="UP000005090"/>
    </source>
</evidence>
<keyword evidence="10" id="KW-1185">Reference proteome</keyword>
<feature type="domain" description="ABC3 transporter permease C-terminal" evidence="7">
    <location>
        <begin position="265"/>
        <end position="388"/>
    </location>
</feature>
<feature type="domain" description="MacB-like periplasmic core" evidence="8">
    <location>
        <begin position="485"/>
        <end position="690"/>
    </location>
</feature>
<dbReference type="GO" id="GO:0005886">
    <property type="term" value="C:plasma membrane"/>
    <property type="evidence" value="ECO:0007669"/>
    <property type="project" value="UniProtKB-SubCell"/>
</dbReference>
<evidence type="ECO:0000259" key="8">
    <source>
        <dbReference type="Pfam" id="PF12704"/>
    </source>
</evidence>
<feature type="transmembrane region" description="Helical" evidence="6">
    <location>
        <begin position="362"/>
        <end position="384"/>
    </location>
</feature>
<comment type="subcellular location">
    <subcellularLocation>
        <location evidence="1">Cell membrane</location>
        <topology evidence="1">Multi-pass membrane protein</topology>
    </subcellularLocation>
</comment>
<dbReference type="InterPro" id="IPR038766">
    <property type="entry name" value="Membrane_comp_ABC_pdt"/>
</dbReference>
<evidence type="ECO:0000256" key="1">
    <source>
        <dbReference type="ARBA" id="ARBA00004651"/>
    </source>
</evidence>
<dbReference type="InterPro" id="IPR025857">
    <property type="entry name" value="MacB_PCD"/>
</dbReference>
<protein>
    <submittedName>
        <fullName evidence="9">Putative ABC-type transport system involved in lysophospholipase L1 biosynthesis, permease component</fullName>
    </submittedName>
</protein>